<dbReference type="InterPro" id="IPR037883">
    <property type="entry name" value="Knr4/Smi1-like_sf"/>
</dbReference>
<name>A0A6V6Z043_9FLAO</name>
<evidence type="ECO:0008006" key="3">
    <source>
        <dbReference type="Google" id="ProtNLM"/>
    </source>
</evidence>
<comment type="caution">
    <text evidence="1">The sequence shown here is derived from an EMBL/GenBank/DDBJ whole genome shotgun (WGS) entry which is preliminary data.</text>
</comment>
<protein>
    <recommendedName>
        <fullName evidence="3">SMI1 / KNR4 family (SUKH-1)</fullName>
    </recommendedName>
</protein>
<dbReference type="AlphaFoldDB" id="A0A6V6Z043"/>
<sequence>MLTIKDIKYKAEKNFKRIEISDDVWGFQIQIAKFLKGISRKEIDELQILFGFDFPWEYREMLLIFSNIDAHWISINPEDKTDIEYERRNFFHQYPEDYEKSRWIINDIDENKSEAELVLTEAGFDISKIVGYIPMHGYRVLVVFEDKYLSPVISACGADIIVYGNNLREYLKNELLRF</sequence>
<organism evidence="1 2">
    <name type="scientific">Flavobacterium salmonis</name>
    <dbReference type="NCBI Taxonomy" id="2654844"/>
    <lineage>
        <taxon>Bacteria</taxon>
        <taxon>Pseudomonadati</taxon>
        <taxon>Bacteroidota</taxon>
        <taxon>Flavobacteriia</taxon>
        <taxon>Flavobacteriales</taxon>
        <taxon>Flavobacteriaceae</taxon>
        <taxon>Flavobacterium</taxon>
    </lineage>
</organism>
<dbReference type="RefSeq" id="WP_180908922.1">
    <property type="nucleotide sequence ID" value="NZ_CAIJDP010000068.1"/>
</dbReference>
<evidence type="ECO:0000313" key="1">
    <source>
        <dbReference type="EMBL" id="CAD0004292.1"/>
    </source>
</evidence>
<proteinExistence type="predicted"/>
<dbReference type="SUPFAM" id="SSF160631">
    <property type="entry name" value="SMI1/KNR4-like"/>
    <property type="match status" value="1"/>
</dbReference>
<evidence type="ECO:0000313" key="2">
    <source>
        <dbReference type="Proteomes" id="UP000530060"/>
    </source>
</evidence>
<gene>
    <name evidence="1" type="ORF">FLAT13_02179</name>
</gene>
<keyword evidence="2" id="KW-1185">Reference proteome</keyword>
<accession>A0A6V6Z043</accession>
<reference evidence="1 2" key="1">
    <citation type="submission" date="2020-06" db="EMBL/GenBank/DDBJ databases">
        <authorList>
            <person name="Criscuolo A."/>
        </authorList>
    </citation>
    <scope>NUCLEOTIDE SEQUENCE [LARGE SCALE GENOMIC DNA]</scope>
    <source>
        <strain evidence="2">CIP 111411</strain>
    </source>
</reference>
<dbReference type="Gene3D" id="3.40.1580.10">
    <property type="entry name" value="SMI1/KNR4-like"/>
    <property type="match status" value="1"/>
</dbReference>
<dbReference type="EMBL" id="CAIJDP010000068">
    <property type="protein sequence ID" value="CAD0004292.1"/>
    <property type="molecule type" value="Genomic_DNA"/>
</dbReference>
<dbReference type="Proteomes" id="UP000530060">
    <property type="component" value="Unassembled WGS sequence"/>
</dbReference>